<evidence type="ECO:0000256" key="5">
    <source>
        <dbReference type="ARBA" id="ARBA00023136"/>
    </source>
</evidence>
<evidence type="ECO:0000256" key="6">
    <source>
        <dbReference type="SAM" id="Phobius"/>
    </source>
</evidence>
<dbReference type="Pfam" id="PF12823">
    <property type="entry name" value="DUF3817"/>
    <property type="match status" value="1"/>
</dbReference>
<feature type="transmembrane region" description="Helical" evidence="6">
    <location>
        <begin position="12"/>
        <end position="30"/>
    </location>
</feature>
<dbReference type="AlphaFoldDB" id="A0A5Q0GWZ9"/>
<dbReference type="EMBL" id="CP034550">
    <property type="protein sequence ID" value="QFZ17882.1"/>
    <property type="molecule type" value="Genomic_DNA"/>
</dbReference>
<reference evidence="9" key="1">
    <citation type="journal article" date="2021" name="Curr. Microbiol.">
        <title>Complete genome of nocamycin-producing strain Saccharothrix syringae NRRL B-16468 reveals the biosynthetic potential for secondary metabolites.</title>
        <authorList>
            <person name="Mo X."/>
            <person name="Yang S."/>
        </authorList>
    </citation>
    <scope>NUCLEOTIDE SEQUENCE [LARGE SCALE GENOMIC DNA]</scope>
    <source>
        <strain evidence="9">ATCC 51364 / DSM 43886 / JCM 6844 / KCTC 9398 / NBRC 14523 / NRRL B-16468 / INA 2240</strain>
    </source>
</reference>
<evidence type="ECO:0000259" key="7">
    <source>
        <dbReference type="Pfam" id="PF12823"/>
    </source>
</evidence>
<sequence>MTALRVAAAAEAGSLAVLLVNLVTVHNGLVTSVGGPVHGLAYVAVIGFAFALPAPGARWRAFIPGVGGLLALRRHRIPSTHEG</sequence>
<gene>
    <name evidence="8" type="ORF">EKG83_10675</name>
</gene>
<keyword evidence="4 6" id="KW-1133">Transmembrane helix</keyword>
<evidence type="ECO:0000313" key="9">
    <source>
        <dbReference type="Proteomes" id="UP000325787"/>
    </source>
</evidence>
<keyword evidence="3 6" id="KW-0812">Transmembrane</keyword>
<evidence type="ECO:0000256" key="2">
    <source>
        <dbReference type="ARBA" id="ARBA00022475"/>
    </source>
</evidence>
<name>A0A5Q0GWZ9_SACSY</name>
<dbReference type="RefSeq" id="WP_033435739.1">
    <property type="nucleotide sequence ID" value="NZ_CP034550.1"/>
</dbReference>
<dbReference type="InterPro" id="IPR023845">
    <property type="entry name" value="DUF3817_TM"/>
</dbReference>
<dbReference type="KEGG" id="ssyi:EKG83_10675"/>
<feature type="domain" description="DUF3817" evidence="7">
    <location>
        <begin position="2"/>
        <end position="60"/>
    </location>
</feature>
<keyword evidence="5 6" id="KW-0472">Membrane</keyword>
<evidence type="ECO:0000256" key="4">
    <source>
        <dbReference type="ARBA" id="ARBA00022989"/>
    </source>
</evidence>
<dbReference type="GO" id="GO:0005886">
    <property type="term" value="C:plasma membrane"/>
    <property type="evidence" value="ECO:0007669"/>
    <property type="project" value="UniProtKB-SubCell"/>
</dbReference>
<protein>
    <submittedName>
        <fullName evidence="8">DUF3817 domain-containing protein</fullName>
    </submittedName>
</protein>
<proteinExistence type="predicted"/>
<organism evidence="8 9">
    <name type="scientific">Saccharothrix syringae</name>
    <name type="common">Nocardiopsis syringae</name>
    <dbReference type="NCBI Taxonomy" id="103733"/>
    <lineage>
        <taxon>Bacteria</taxon>
        <taxon>Bacillati</taxon>
        <taxon>Actinomycetota</taxon>
        <taxon>Actinomycetes</taxon>
        <taxon>Pseudonocardiales</taxon>
        <taxon>Pseudonocardiaceae</taxon>
        <taxon>Saccharothrix</taxon>
    </lineage>
</organism>
<feature type="transmembrane region" description="Helical" evidence="6">
    <location>
        <begin position="36"/>
        <end position="54"/>
    </location>
</feature>
<accession>A0A5Q0GWZ9</accession>
<evidence type="ECO:0000313" key="8">
    <source>
        <dbReference type="EMBL" id="QFZ17882.1"/>
    </source>
</evidence>
<keyword evidence="9" id="KW-1185">Reference proteome</keyword>
<dbReference type="Proteomes" id="UP000325787">
    <property type="component" value="Chromosome"/>
</dbReference>
<comment type="subcellular location">
    <subcellularLocation>
        <location evidence="1">Cell membrane</location>
        <topology evidence="1">Multi-pass membrane protein</topology>
    </subcellularLocation>
</comment>
<evidence type="ECO:0000256" key="3">
    <source>
        <dbReference type="ARBA" id="ARBA00022692"/>
    </source>
</evidence>
<evidence type="ECO:0000256" key="1">
    <source>
        <dbReference type="ARBA" id="ARBA00004651"/>
    </source>
</evidence>
<keyword evidence="2" id="KW-1003">Cell membrane</keyword>
<dbReference type="OrthoDB" id="3830534at2"/>